<evidence type="ECO:0000256" key="2">
    <source>
        <dbReference type="SAM" id="Phobius"/>
    </source>
</evidence>
<accession>A0AAE7VHR6</accession>
<keyword evidence="4" id="KW-1185">Reference proteome</keyword>
<feature type="region of interest" description="Disordered" evidence="1">
    <location>
        <begin position="1"/>
        <end position="23"/>
    </location>
</feature>
<gene>
    <name evidence="3" type="primary">22</name>
    <name evidence="3" type="ORF">SEA_JOJO24_22</name>
</gene>
<dbReference type="GeneID" id="80559551"/>
<dbReference type="KEGG" id="vg:80559551"/>
<evidence type="ECO:0000256" key="1">
    <source>
        <dbReference type="SAM" id="MobiDB-lite"/>
    </source>
</evidence>
<reference evidence="3 4" key="1">
    <citation type="submission" date="2021-05" db="EMBL/GenBank/DDBJ databases">
        <authorList>
            <person name="Baker S."/>
            <person name="Berry C."/>
            <person name="Boyle S."/>
            <person name="Bradley W."/>
            <person name="Brown D."/>
            <person name="Doyle R."/>
            <person name="Edwards M."/>
            <person name="Filijan P."/>
            <person name="Harvey R."/>
            <person name="Hernandez-Ramos J."/>
            <person name="Huynh R."/>
            <person name="Keppelmann E."/>
            <person name="Mahoney J."/>
            <person name="Matthiesen J."/>
            <person name="Naquin D."/>
            <person name="Pearson A."/>
            <person name="Ramirez R.F."/>
            <person name="Rementeria N."/>
            <person name="Singleton Z."/>
            <person name="Smith K."/>
            <person name="Statley K."/>
            <person name="Thomas T."/>
            <person name="Trautner M."/>
            <person name="Vakili B."/>
            <person name="Austen M."/>
            <person name="Brown E."/>
            <person name="Edwards A."/>
            <person name="Garibay O.J."/>
            <person name="Goodwin S."/>
            <person name="Hlaing E."/>
            <person name="Hyndman S."/>
            <person name="Marchetti N."/>
            <person name="Marshall-Inman S."/>
            <person name="Mathis R."/>
            <person name="Medina L."/>
            <person name="Nicacio B."/>
            <person name="Park J."/>
            <person name="Sabanal H."/>
            <person name="Sheldon M."/>
            <person name="Solis K."/>
            <person name="Stargell G."/>
            <person name="Wardrop K."/>
            <person name="Yan S."/>
            <person name="Zamudio L."/>
            <person name="Schleif M.C."/>
            <person name="Hinz J.M."/>
            <person name="Davis W.B."/>
            <person name="Pollenz R.S."/>
            <person name="Garlena R.A."/>
            <person name="Russell D.A."/>
            <person name="Pope W.H."/>
            <person name="Jacobs-Sera D."/>
            <person name="Hatfull G.F."/>
        </authorList>
    </citation>
    <scope>NUCLEOTIDE SEQUENCE [LARGE SCALE GENOMIC DNA]</scope>
</reference>
<evidence type="ECO:0000313" key="4">
    <source>
        <dbReference type="Proteomes" id="UP000828207"/>
    </source>
</evidence>
<dbReference type="RefSeq" id="YP_010842749.1">
    <property type="nucleotide sequence ID" value="NC_079145.1"/>
</dbReference>
<dbReference type="Proteomes" id="UP000828207">
    <property type="component" value="Segment"/>
</dbReference>
<keyword evidence="2" id="KW-0812">Transmembrane</keyword>
<keyword evidence="2" id="KW-1133">Transmembrane helix</keyword>
<name>A0AAE7VHR6_9CAUD</name>
<sequence length="99" mass="10647">MGRHRKPEPAYLADGAPAAPTQSRYPWRTTVRSAVQFLIAFAPLAPVIVTASGVDEATAGVAGMLAVFAGITRIMAVPRVNTFLERWAPWLAAEPRTDT</sequence>
<protein>
    <submittedName>
        <fullName evidence="3">Membrane protein</fullName>
    </submittedName>
</protein>
<dbReference type="EMBL" id="MZ209302">
    <property type="protein sequence ID" value="QXO13119.1"/>
    <property type="molecule type" value="Genomic_DNA"/>
</dbReference>
<evidence type="ECO:0000313" key="3">
    <source>
        <dbReference type="EMBL" id="QXO13119.1"/>
    </source>
</evidence>
<keyword evidence="2" id="KW-0472">Membrane</keyword>
<proteinExistence type="predicted"/>
<organism evidence="3 4">
    <name type="scientific">Gordonia phage Jojo24</name>
    <dbReference type="NCBI Taxonomy" id="2859476"/>
    <lineage>
        <taxon>Viruses</taxon>
        <taxon>Duplodnaviria</taxon>
        <taxon>Heunggongvirae</taxon>
        <taxon>Uroviricota</taxon>
        <taxon>Caudoviricetes</taxon>
        <taxon>Santhisvirus</taxon>
        <taxon>Santhisvirus jojo24</taxon>
    </lineage>
</organism>
<feature type="transmembrane region" description="Helical" evidence="2">
    <location>
        <begin position="57"/>
        <end position="76"/>
    </location>
</feature>
<feature type="transmembrane region" description="Helical" evidence="2">
    <location>
        <begin position="34"/>
        <end position="51"/>
    </location>
</feature>